<feature type="compositionally biased region" description="Polar residues" evidence="1">
    <location>
        <begin position="55"/>
        <end position="70"/>
    </location>
</feature>
<keyword evidence="2" id="KW-0732">Signal</keyword>
<proteinExistence type="predicted"/>
<dbReference type="EMBL" id="ML003913">
    <property type="protein sequence ID" value="RKP33413.1"/>
    <property type="molecule type" value="Genomic_DNA"/>
</dbReference>
<dbReference type="AlphaFoldDB" id="A0A4P9ZK14"/>
<organism evidence="3 4">
    <name type="scientific">Dimargaris cristalligena</name>
    <dbReference type="NCBI Taxonomy" id="215637"/>
    <lineage>
        <taxon>Eukaryota</taxon>
        <taxon>Fungi</taxon>
        <taxon>Fungi incertae sedis</taxon>
        <taxon>Zoopagomycota</taxon>
        <taxon>Kickxellomycotina</taxon>
        <taxon>Dimargaritomycetes</taxon>
        <taxon>Dimargaritales</taxon>
        <taxon>Dimargaritaceae</taxon>
        <taxon>Dimargaris</taxon>
    </lineage>
</organism>
<keyword evidence="4" id="KW-1185">Reference proteome</keyword>
<gene>
    <name evidence="3" type="ORF">BJ085DRAFT_37940</name>
</gene>
<evidence type="ECO:0000313" key="4">
    <source>
        <dbReference type="Proteomes" id="UP000268162"/>
    </source>
</evidence>
<protein>
    <submittedName>
        <fullName evidence="3">Uncharacterized protein</fullName>
    </submittedName>
</protein>
<feature type="signal peptide" evidence="2">
    <location>
        <begin position="1"/>
        <end position="22"/>
    </location>
</feature>
<sequence length="133" mass="13693">MRFKITATLLVLALASHTLAQGASSSDAVANRLVARVSDAVALRNRSEKPERSLSLPTSGSARSAPVRSNTSPPSTKTPKAPVAGSNPAPTARPVAAAKSKAPWRNPSSPAGGTALTKYNNPKKLTLPSGQTR</sequence>
<feature type="chain" id="PRO_5020899378" evidence="2">
    <location>
        <begin position="23"/>
        <end position="133"/>
    </location>
</feature>
<evidence type="ECO:0000313" key="3">
    <source>
        <dbReference type="EMBL" id="RKP33413.1"/>
    </source>
</evidence>
<dbReference type="Proteomes" id="UP000268162">
    <property type="component" value="Unassembled WGS sequence"/>
</dbReference>
<evidence type="ECO:0000256" key="2">
    <source>
        <dbReference type="SAM" id="SignalP"/>
    </source>
</evidence>
<name>A0A4P9ZK14_9FUNG</name>
<feature type="compositionally biased region" description="Low complexity" evidence="1">
    <location>
        <begin position="71"/>
        <end position="80"/>
    </location>
</feature>
<accession>A0A4P9ZK14</accession>
<reference evidence="4" key="1">
    <citation type="journal article" date="2018" name="Nat. Microbiol.">
        <title>Leveraging single-cell genomics to expand the fungal tree of life.</title>
        <authorList>
            <person name="Ahrendt S.R."/>
            <person name="Quandt C.A."/>
            <person name="Ciobanu D."/>
            <person name="Clum A."/>
            <person name="Salamov A."/>
            <person name="Andreopoulos B."/>
            <person name="Cheng J.F."/>
            <person name="Woyke T."/>
            <person name="Pelin A."/>
            <person name="Henrissat B."/>
            <person name="Reynolds N.K."/>
            <person name="Benny G.L."/>
            <person name="Smith M.E."/>
            <person name="James T.Y."/>
            <person name="Grigoriev I.V."/>
        </authorList>
    </citation>
    <scope>NUCLEOTIDE SEQUENCE [LARGE SCALE GENOMIC DNA]</scope>
    <source>
        <strain evidence="4">RSA 468</strain>
    </source>
</reference>
<feature type="region of interest" description="Disordered" evidence="1">
    <location>
        <begin position="44"/>
        <end position="133"/>
    </location>
</feature>
<evidence type="ECO:0000256" key="1">
    <source>
        <dbReference type="SAM" id="MobiDB-lite"/>
    </source>
</evidence>